<evidence type="ECO:0000313" key="2">
    <source>
        <dbReference type="Proteomes" id="UP001321473"/>
    </source>
</evidence>
<dbReference type="AlphaFoldDB" id="A0AAQ4F5Z1"/>
<gene>
    <name evidence="1" type="ORF">V5799_016131</name>
</gene>
<organism evidence="1 2">
    <name type="scientific">Amblyomma americanum</name>
    <name type="common">Lone star tick</name>
    <dbReference type="NCBI Taxonomy" id="6943"/>
    <lineage>
        <taxon>Eukaryota</taxon>
        <taxon>Metazoa</taxon>
        <taxon>Ecdysozoa</taxon>
        <taxon>Arthropoda</taxon>
        <taxon>Chelicerata</taxon>
        <taxon>Arachnida</taxon>
        <taxon>Acari</taxon>
        <taxon>Parasitiformes</taxon>
        <taxon>Ixodida</taxon>
        <taxon>Ixodoidea</taxon>
        <taxon>Ixodidae</taxon>
        <taxon>Amblyomminae</taxon>
        <taxon>Amblyomma</taxon>
    </lineage>
</organism>
<accession>A0AAQ4F5Z1</accession>
<name>A0AAQ4F5Z1_AMBAM</name>
<proteinExistence type="predicted"/>
<evidence type="ECO:0000313" key="1">
    <source>
        <dbReference type="EMBL" id="KAK8782519.1"/>
    </source>
</evidence>
<protein>
    <submittedName>
        <fullName evidence="1">Uncharacterized protein</fullName>
    </submittedName>
</protein>
<sequence length="98" mass="10709">MCENDIHSSSNLATSTAGVVSPIGRLYCGLGWRWALRFSRILFNIFNLLSACCPAQQNSSLRASASRGGIKKKLAVHAKRAGCSVLEMWIQPASNHLY</sequence>
<dbReference type="Proteomes" id="UP001321473">
    <property type="component" value="Unassembled WGS sequence"/>
</dbReference>
<reference evidence="1 2" key="1">
    <citation type="journal article" date="2023" name="Arcadia Sci">
        <title>De novo assembly of a long-read Amblyomma americanum tick genome.</title>
        <authorList>
            <person name="Chou S."/>
            <person name="Poskanzer K.E."/>
            <person name="Rollins M."/>
            <person name="Thuy-Boun P.S."/>
        </authorList>
    </citation>
    <scope>NUCLEOTIDE SEQUENCE [LARGE SCALE GENOMIC DNA]</scope>
    <source>
        <strain evidence="1">F_SG_1</strain>
        <tissue evidence="1">Salivary glands</tissue>
    </source>
</reference>
<keyword evidence="2" id="KW-1185">Reference proteome</keyword>
<dbReference type="EMBL" id="JARKHS020006563">
    <property type="protein sequence ID" value="KAK8782519.1"/>
    <property type="molecule type" value="Genomic_DNA"/>
</dbReference>
<comment type="caution">
    <text evidence="1">The sequence shown here is derived from an EMBL/GenBank/DDBJ whole genome shotgun (WGS) entry which is preliminary data.</text>
</comment>